<dbReference type="InterPro" id="IPR015956">
    <property type="entry name" value="Peniciliin-bd_prot_C_sf"/>
</dbReference>
<keyword evidence="10" id="KW-0573">Peptidoglycan synthesis</keyword>
<evidence type="ECO:0000256" key="1">
    <source>
        <dbReference type="ARBA" id="ARBA00003217"/>
    </source>
</evidence>
<comment type="caution">
    <text evidence="18">The sequence shown here is derived from an EMBL/GenBank/DDBJ whole genome shotgun (WGS) entry which is preliminary data.</text>
</comment>
<dbReference type="Pfam" id="PF00768">
    <property type="entry name" value="Peptidase_S11"/>
    <property type="match status" value="1"/>
</dbReference>
<evidence type="ECO:0000256" key="2">
    <source>
        <dbReference type="ARBA" id="ARBA00004752"/>
    </source>
</evidence>
<evidence type="ECO:0000256" key="11">
    <source>
        <dbReference type="ARBA" id="ARBA00023316"/>
    </source>
</evidence>
<comment type="pathway">
    <text evidence="2">Cell wall biogenesis; peptidoglycan biosynthesis.</text>
</comment>
<feature type="active site" description="Proton acceptor" evidence="13">
    <location>
        <position position="68"/>
    </location>
</feature>
<dbReference type="PANTHER" id="PTHR21581">
    <property type="entry name" value="D-ALANYL-D-ALANINE CARBOXYPEPTIDASE"/>
    <property type="match status" value="1"/>
</dbReference>
<dbReference type="InterPro" id="IPR001967">
    <property type="entry name" value="Peptidase_S11_N"/>
</dbReference>
<evidence type="ECO:0000256" key="12">
    <source>
        <dbReference type="ARBA" id="ARBA00034000"/>
    </source>
</evidence>
<dbReference type="SUPFAM" id="SSF56601">
    <property type="entry name" value="beta-lactamase/transpeptidase-like"/>
    <property type="match status" value="1"/>
</dbReference>
<evidence type="ECO:0000313" key="19">
    <source>
        <dbReference type="Proteomes" id="UP000028302"/>
    </source>
</evidence>
<dbReference type="SUPFAM" id="SSF69189">
    <property type="entry name" value="Penicillin-binding protein associated domain"/>
    <property type="match status" value="1"/>
</dbReference>
<keyword evidence="7 16" id="KW-0732">Signal</keyword>
<accession>A0A084IL30</accession>
<organism evidence="18 19">
    <name type="scientific">Salinisphaera hydrothermalis (strain C41B8)</name>
    <dbReference type="NCBI Taxonomy" id="1304275"/>
    <lineage>
        <taxon>Bacteria</taxon>
        <taxon>Pseudomonadati</taxon>
        <taxon>Pseudomonadota</taxon>
        <taxon>Gammaproteobacteria</taxon>
        <taxon>Salinisphaerales</taxon>
        <taxon>Salinisphaeraceae</taxon>
        <taxon>Salinisphaera</taxon>
    </lineage>
</organism>
<dbReference type="Pfam" id="PF07943">
    <property type="entry name" value="PBP5_C"/>
    <property type="match status" value="1"/>
</dbReference>
<dbReference type="EC" id="3.4.16.4" evidence="4"/>
<dbReference type="OrthoDB" id="9795979at2"/>
<comment type="similarity">
    <text evidence="3 15">Belongs to the peptidase S11 family.</text>
</comment>
<evidence type="ECO:0000256" key="6">
    <source>
        <dbReference type="ARBA" id="ARBA00022670"/>
    </source>
</evidence>
<feature type="active site" description="Acyl-ester intermediate" evidence="13">
    <location>
        <position position="65"/>
    </location>
</feature>
<evidence type="ECO:0000256" key="5">
    <source>
        <dbReference type="ARBA" id="ARBA00022645"/>
    </source>
</evidence>
<keyword evidence="5 18" id="KW-0121">Carboxypeptidase</keyword>
<evidence type="ECO:0000256" key="15">
    <source>
        <dbReference type="RuleBase" id="RU004016"/>
    </source>
</evidence>
<dbReference type="STRING" id="1304275.C41B8_10308"/>
<dbReference type="GO" id="GO:0008360">
    <property type="term" value="P:regulation of cell shape"/>
    <property type="evidence" value="ECO:0007669"/>
    <property type="project" value="UniProtKB-KW"/>
</dbReference>
<dbReference type="Gene3D" id="3.40.710.10">
    <property type="entry name" value="DD-peptidase/beta-lactamase superfamily"/>
    <property type="match status" value="1"/>
</dbReference>
<feature type="signal peptide" evidence="16">
    <location>
        <begin position="1"/>
        <end position="22"/>
    </location>
</feature>
<keyword evidence="8" id="KW-0378">Hydrolase</keyword>
<dbReference type="PATRIC" id="fig|1304275.5.peg.2101"/>
<dbReference type="GO" id="GO:0006508">
    <property type="term" value="P:proteolysis"/>
    <property type="evidence" value="ECO:0007669"/>
    <property type="project" value="UniProtKB-KW"/>
</dbReference>
<keyword evidence="19" id="KW-1185">Reference proteome</keyword>
<comment type="catalytic activity">
    <reaction evidence="12">
        <text>Preferential cleavage: (Ac)2-L-Lys-D-Ala-|-D-Ala. Also transpeptidation of peptidyl-alanyl moieties that are N-acyl substituents of D-alanine.</text>
        <dbReference type="EC" id="3.4.16.4"/>
    </reaction>
</comment>
<dbReference type="GO" id="GO:0009002">
    <property type="term" value="F:serine-type D-Ala-D-Ala carboxypeptidase activity"/>
    <property type="evidence" value="ECO:0007669"/>
    <property type="project" value="UniProtKB-EC"/>
</dbReference>
<proteinExistence type="inferred from homology"/>
<dbReference type="Proteomes" id="UP000028302">
    <property type="component" value="Unassembled WGS sequence"/>
</dbReference>
<dbReference type="InterPro" id="IPR012338">
    <property type="entry name" value="Beta-lactam/transpept-like"/>
</dbReference>
<feature type="active site" evidence="13">
    <location>
        <position position="125"/>
    </location>
</feature>
<dbReference type="GO" id="GO:0071555">
    <property type="term" value="P:cell wall organization"/>
    <property type="evidence" value="ECO:0007669"/>
    <property type="project" value="UniProtKB-KW"/>
</dbReference>
<name>A0A084IL30_SALHC</name>
<evidence type="ECO:0000256" key="7">
    <source>
        <dbReference type="ARBA" id="ARBA00022729"/>
    </source>
</evidence>
<dbReference type="InterPro" id="IPR012907">
    <property type="entry name" value="Peptidase_S11_C"/>
</dbReference>
<protein>
    <recommendedName>
        <fullName evidence="4">serine-type D-Ala-D-Ala carboxypeptidase</fullName>
        <ecNumber evidence="4">3.4.16.4</ecNumber>
    </recommendedName>
</protein>
<dbReference type="InterPro" id="IPR037167">
    <property type="entry name" value="Peptidase_S11_C_sf"/>
</dbReference>
<evidence type="ECO:0000313" key="18">
    <source>
        <dbReference type="EMBL" id="KEZ77414.1"/>
    </source>
</evidence>
<comment type="function">
    <text evidence="1">Removes C-terminal D-alanyl residues from sugar-peptide cell wall precursors.</text>
</comment>
<dbReference type="PANTHER" id="PTHR21581:SF6">
    <property type="entry name" value="TRAFFICKING PROTEIN PARTICLE COMPLEX SUBUNIT 12"/>
    <property type="match status" value="1"/>
</dbReference>
<dbReference type="eggNOG" id="COG1686">
    <property type="taxonomic scope" value="Bacteria"/>
</dbReference>
<evidence type="ECO:0000256" key="14">
    <source>
        <dbReference type="PIRSR" id="PIRSR618044-2"/>
    </source>
</evidence>
<dbReference type="UniPathway" id="UPA00219"/>
<evidence type="ECO:0000256" key="10">
    <source>
        <dbReference type="ARBA" id="ARBA00022984"/>
    </source>
</evidence>
<dbReference type="GO" id="GO:0009252">
    <property type="term" value="P:peptidoglycan biosynthetic process"/>
    <property type="evidence" value="ECO:0007669"/>
    <property type="project" value="UniProtKB-UniPathway"/>
</dbReference>
<sequence length="384" mass="42260">MHHAQRLFLFVAALLVSVAASAADNNSLPIPSAPSLGAKSYILVDYNSGQVLAAKNPDKRIEPASITKLMTCYIVFDEIKKGNLKPSDMVTVSKKAWEIHGSQMFLKVGDKVSVDDLLQGLITQSGNDAAVALAQYIAGTTSTFADYMNQYAKQLGMTNSHFMDVNGLPHPDHYMSARDIATLYAAIVRKFPKLYDQYFHEKSFTYAGIKQYNRNTLLWSDPRVDGGKTGHTESAGYNLAASAKDHGMRVIAVVTGTNSENARKSQCEALISYGFRFFDDGKLFDKGKEISQIRVWKGAESELPVVADGPVYVAYPRGQRDSLSTSAKLPSHLTAPIKKGERLGTLLIKYNDKTLKEEPLYAGKSIAEGGYVTQFIDDILMMFQ</sequence>
<dbReference type="InterPro" id="IPR018044">
    <property type="entry name" value="Peptidase_S11"/>
</dbReference>
<gene>
    <name evidence="18" type="ORF">C41B8_10308</name>
</gene>
<evidence type="ECO:0000256" key="3">
    <source>
        <dbReference type="ARBA" id="ARBA00007164"/>
    </source>
</evidence>
<feature type="chain" id="PRO_5001776718" description="serine-type D-Ala-D-Ala carboxypeptidase" evidence="16">
    <location>
        <begin position="23"/>
        <end position="384"/>
    </location>
</feature>
<feature type="binding site" evidence="14">
    <location>
        <position position="228"/>
    </location>
    <ligand>
        <name>substrate</name>
    </ligand>
</feature>
<keyword evidence="6" id="KW-0645">Protease</keyword>
<evidence type="ECO:0000256" key="9">
    <source>
        <dbReference type="ARBA" id="ARBA00022960"/>
    </source>
</evidence>
<dbReference type="SMART" id="SM00936">
    <property type="entry name" value="PBP5_C"/>
    <property type="match status" value="1"/>
</dbReference>
<evidence type="ECO:0000256" key="16">
    <source>
        <dbReference type="SAM" id="SignalP"/>
    </source>
</evidence>
<evidence type="ECO:0000256" key="13">
    <source>
        <dbReference type="PIRSR" id="PIRSR618044-1"/>
    </source>
</evidence>
<dbReference type="PRINTS" id="PR00725">
    <property type="entry name" value="DADACBPTASE1"/>
</dbReference>
<evidence type="ECO:0000256" key="8">
    <source>
        <dbReference type="ARBA" id="ARBA00022801"/>
    </source>
</evidence>
<dbReference type="Gene3D" id="2.60.410.10">
    <property type="entry name" value="D-Ala-D-Ala carboxypeptidase, C-terminal domain"/>
    <property type="match status" value="1"/>
</dbReference>
<dbReference type="EMBL" id="APNK01000013">
    <property type="protein sequence ID" value="KEZ77414.1"/>
    <property type="molecule type" value="Genomic_DNA"/>
</dbReference>
<evidence type="ECO:0000256" key="4">
    <source>
        <dbReference type="ARBA" id="ARBA00012448"/>
    </source>
</evidence>
<feature type="domain" description="Peptidase S11 D-Ala-D-Ala carboxypeptidase A C-terminal" evidence="17">
    <location>
        <begin position="278"/>
        <end position="368"/>
    </location>
</feature>
<keyword evidence="9" id="KW-0133">Cell shape</keyword>
<evidence type="ECO:0000259" key="17">
    <source>
        <dbReference type="SMART" id="SM00936"/>
    </source>
</evidence>
<reference evidence="18 19" key="1">
    <citation type="submission" date="2013-03" db="EMBL/GenBank/DDBJ databases">
        <title>Salinisphaera hydrothermalis C41B8 Genome Sequencing.</title>
        <authorList>
            <person name="Li C."/>
            <person name="Lai Q."/>
            <person name="Shao Z."/>
        </authorList>
    </citation>
    <scope>NUCLEOTIDE SEQUENCE [LARGE SCALE GENOMIC DNA]</scope>
    <source>
        <strain evidence="18 19">C41B8</strain>
    </source>
</reference>
<keyword evidence="11" id="KW-0961">Cell wall biogenesis/degradation</keyword>
<dbReference type="AlphaFoldDB" id="A0A084IL30"/>